<keyword evidence="2" id="KW-1185">Reference proteome</keyword>
<reference evidence="1 2" key="1">
    <citation type="submission" date="2020-12" db="EMBL/GenBank/DDBJ databases">
        <title>Bacterial novel species Adhaeribacter sp. BT258 isolated from soil.</title>
        <authorList>
            <person name="Jung H.-Y."/>
        </authorList>
    </citation>
    <scope>NUCLEOTIDE SEQUENCE [LARGE SCALE GENOMIC DNA]</scope>
    <source>
        <strain evidence="1 2">BT258</strain>
    </source>
</reference>
<name>A0ABS1C138_9BACT</name>
<accession>A0ABS1C138</accession>
<proteinExistence type="predicted"/>
<dbReference type="EMBL" id="JAEHFX010000003">
    <property type="protein sequence ID" value="MBK0403049.1"/>
    <property type="molecule type" value="Genomic_DNA"/>
</dbReference>
<dbReference type="RefSeq" id="WP_200505790.1">
    <property type="nucleotide sequence ID" value="NZ_JAEHFX010000003.1"/>
</dbReference>
<gene>
    <name evidence="1" type="ORF">I5M27_08620</name>
</gene>
<protein>
    <submittedName>
        <fullName evidence="1">Uncharacterized protein</fullName>
    </submittedName>
</protein>
<evidence type="ECO:0000313" key="1">
    <source>
        <dbReference type="EMBL" id="MBK0403049.1"/>
    </source>
</evidence>
<organism evidence="1 2">
    <name type="scientific">Adhaeribacter terrigena</name>
    <dbReference type="NCBI Taxonomy" id="2793070"/>
    <lineage>
        <taxon>Bacteria</taxon>
        <taxon>Pseudomonadati</taxon>
        <taxon>Bacteroidota</taxon>
        <taxon>Cytophagia</taxon>
        <taxon>Cytophagales</taxon>
        <taxon>Hymenobacteraceae</taxon>
        <taxon>Adhaeribacter</taxon>
    </lineage>
</organism>
<dbReference type="Proteomes" id="UP000644147">
    <property type="component" value="Unassembled WGS sequence"/>
</dbReference>
<evidence type="ECO:0000313" key="2">
    <source>
        <dbReference type="Proteomes" id="UP000644147"/>
    </source>
</evidence>
<sequence>MINIIILSVLYFQSIFQSESINGCWLPEEYVFAATQKHSNNIEQYLKPIEGFDISNKGFLILTYKGEVSPIKVKQITDCNNRKIYKLLNFKYYINQKYNSKALVDKYEKSNLLILKDGEKLLLEIHFEGHVKKVYFVDKYKNYEFKNIRESKEALKNLN</sequence>
<comment type="caution">
    <text evidence="1">The sequence shown here is derived from an EMBL/GenBank/DDBJ whole genome shotgun (WGS) entry which is preliminary data.</text>
</comment>